<sequence length="172" mass="19362">MRTFFTAALIALLAQSFTLANGQSCPDGLTCCLPNGLGSTVSQDTRFAYKYYHQKGPFEFPWPGLLVFDVESALRISTVTWHIFLDYPLDPSLLELWVSPAFLPNTFSRSIGLLHVTFDDWVKVPLLCMASYTRAHFLVSTAPVPRINHMYTLAKTEVVVNLNFKLLKKAMP</sequence>
<dbReference type="AlphaFoldDB" id="A0A4S8LR22"/>
<evidence type="ECO:0000256" key="1">
    <source>
        <dbReference type="SAM" id="SignalP"/>
    </source>
</evidence>
<accession>A0A4S8LR22</accession>
<dbReference type="EMBL" id="ML179300">
    <property type="protein sequence ID" value="THU91691.1"/>
    <property type="molecule type" value="Genomic_DNA"/>
</dbReference>
<evidence type="ECO:0000313" key="2">
    <source>
        <dbReference type="EMBL" id="THU91691.1"/>
    </source>
</evidence>
<feature type="chain" id="PRO_5021031037" evidence="1">
    <location>
        <begin position="23"/>
        <end position="172"/>
    </location>
</feature>
<name>A0A4S8LR22_DENBC</name>
<dbReference type="Proteomes" id="UP000297245">
    <property type="component" value="Unassembled WGS sequence"/>
</dbReference>
<evidence type="ECO:0000313" key="3">
    <source>
        <dbReference type="Proteomes" id="UP000297245"/>
    </source>
</evidence>
<feature type="signal peptide" evidence="1">
    <location>
        <begin position="1"/>
        <end position="22"/>
    </location>
</feature>
<keyword evidence="1" id="KW-0732">Signal</keyword>
<gene>
    <name evidence="2" type="ORF">K435DRAFT_840906</name>
</gene>
<keyword evidence="3" id="KW-1185">Reference proteome</keyword>
<protein>
    <submittedName>
        <fullName evidence="2">Uncharacterized protein</fullName>
    </submittedName>
</protein>
<proteinExistence type="predicted"/>
<reference evidence="2 3" key="1">
    <citation type="journal article" date="2019" name="Nat. Ecol. Evol.">
        <title>Megaphylogeny resolves global patterns of mushroom evolution.</title>
        <authorList>
            <person name="Varga T."/>
            <person name="Krizsan K."/>
            <person name="Foldi C."/>
            <person name="Dima B."/>
            <person name="Sanchez-Garcia M."/>
            <person name="Sanchez-Ramirez S."/>
            <person name="Szollosi G.J."/>
            <person name="Szarkandi J.G."/>
            <person name="Papp V."/>
            <person name="Albert L."/>
            <person name="Andreopoulos W."/>
            <person name="Angelini C."/>
            <person name="Antonin V."/>
            <person name="Barry K.W."/>
            <person name="Bougher N.L."/>
            <person name="Buchanan P."/>
            <person name="Buyck B."/>
            <person name="Bense V."/>
            <person name="Catcheside P."/>
            <person name="Chovatia M."/>
            <person name="Cooper J."/>
            <person name="Damon W."/>
            <person name="Desjardin D."/>
            <person name="Finy P."/>
            <person name="Geml J."/>
            <person name="Haridas S."/>
            <person name="Hughes K."/>
            <person name="Justo A."/>
            <person name="Karasinski D."/>
            <person name="Kautmanova I."/>
            <person name="Kiss B."/>
            <person name="Kocsube S."/>
            <person name="Kotiranta H."/>
            <person name="LaButti K.M."/>
            <person name="Lechner B.E."/>
            <person name="Liimatainen K."/>
            <person name="Lipzen A."/>
            <person name="Lukacs Z."/>
            <person name="Mihaltcheva S."/>
            <person name="Morgado L.N."/>
            <person name="Niskanen T."/>
            <person name="Noordeloos M.E."/>
            <person name="Ohm R.A."/>
            <person name="Ortiz-Santana B."/>
            <person name="Ovrebo C."/>
            <person name="Racz N."/>
            <person name="Riley R."/>
            <person name="Savchenko A."/>
            <person name="Shiryaev A."/>
            <person name="Soop K."/>
            <person name="Spirin V."/>
            <person name="Szebenyi C."/>
            <person name="Tomsovsky M."/>
            <person name="Tulloss R.E."/>
            <person name="Uehling J."/>
            <person name="Grigoriev I.V."/>
            <person name="Vagvolgyi C."/>
            <person name="Papp T."/>
            <person name="Martin F.M."/>
            <person name="Miettinen O."/>
            <person name="Hibbett D.S."/>
            <person name="Nagy L.G."/>
        </authorList>
    </citation>
    <scope>NUCLEOTIDE SEQUENCE [LARGE SCALE GENOMIC DNA]</scope>
    <source>
        <strain evidence="2 3">CBS 962.96</strain>
    </source>
</reference>
<organism evidence="2 3">
    <name type="scientific">Dendrothele bispora (strain CBS 962.96)</name>
    <dbReference type="NCBI Taxonomy" id="1314807"/>
    <lineage>
        <taxon>Eukaryota</taxon>
        <taxon>Fungi</taxon>
        <taxon>Dikarya</taxon>
        <taxon>Basidiomycota</taxon>
        <taxon>Agaricomycotina</taxon>
        <taxon>Agaricomycetes</taxon>
        <taxon>Agaricomycetidae</taxon>
        <taxon>Agaricales</taxon>
        <taxon>Agaricales incertae sedis</taxon>
        <taxon>Dendrothele</taxon>
    </lineage>
</organism>